<reference evidence="2 3" key="1">
    <citation type="journal article" date="2011" name="Proc. Natl. Acad. Sci. U.S.A.">
        <title>Genome and transcriptome analyses of the mountain pine beetle-fungal symbiont Grosmannia clavigera, a lodgepole pine pathogen.</title>
        <authorList>
            <person name="DiGuistini S."/>
            <person name="Wang Y."/>
            <person name="Liao N.Y."/>
            <person name="Taylor G."/>
            <person name="Tanguay P."/>
            <person name="Feau N."/>
            <person name="Henrissat B."/>
            <person name="Chan S.K."/>
            <person name="Hesse-Orce U."/>
            <person name="Alamouti S.M."/>
            <person name="Tsui C.K.M."/>
            <person name="Docking R.T."/>
            <person name="Levasseur A."/>
            <person name="Haridas S."/>
            <person name="Robertson G."/>
            <person name="Birol I."/>
            <person name="Holt R.A."/>
            <person name="Marra M.A."/>
            <person name="Hamelin R.C."/>
            <person name="Hirst M."/>
            <person name="Jones S.J.M."/>
            <person name="Bohlmann J."/>
            <person name="Breuil C."/>
        </authorList>
    </citation>
    <scope>NUCLEOTIDE SEQUENCE [LARGE SCALE GENOMIC DNA]</scope>
    <source>
        <strain evidence="3">kw1407 / UAMH 11150</strain>
    </source>
</reference>
<dbReference type="InParanoid" id="F0XF45"/>
<dbReference type="RefSeq" id="XP_014172974.1">
    <property type="nucleotide sequence ID" value="XM_014317499.1"/>
</dbReference>
<evidence type="ECO:0000313" key="3">
    <source>
        <dbReference type="Proteomes" id="UP000007796"/>
    </source>
</evidence>
<sequence length="119" mass="13138">MAATNKPPASESEQRPDIGRLLLVPDCLFAGNTPGSIKDYQVIMLKRSVFDRNYVPQLYLATAVASQALQEKHHPEHGPEWPRNDNSSNSPVTYVQSTHAHSVLGEMQSAAMPSGYLYN</sequence>
<dbReference type="AlphaFoldDB" id="F0XF45"/>
<dbReference type="GeneID" id="25977385"/>
<dbReference type="HOGENOM" id="CLU_2061740_0_0_1"/>
<protein>
    <submittedName>
        <fullName evidence="2">Uncharacterized protein</fullName>
    </submittedName>
</protein>
<keyword evidence="3" id="KW-1185">Reference proteome</keyword>
<evidence type="ECO:0000313" key="2">
    <source>
        <dbReference type="EMBL" id="EFX03492.1"/>
    </source>
</evidence>
<feature type="region of interest" description="Disordered" evidence="1">
    <location>
        <begin position="70"/>
        <end position="99"/>
    </location>
</feature>
<accession>F0XF45</accession>
<dbReference type="Proteomes" id="UP000007796">
    <property type="component" value="Unassembled WGS sequence"/>
</dbReference>
<proteinExistence type="predicted"/>
<gene>
    <name evidence="2" type="ORF">CMQ_420</name>
</gene>
<feature type="compositionally biased region" description="Polar residues" evidence="1">
    <location>
        <begin position="84"/>
        <end position="99"/>
    </location>
</feature>
<organism evidence="3">
    <name type="scientific">Grosmannia clavigera (strain kw1407 / UAMH 11150)</name>
    <name type="common">Blue stain fungus</name>
    <name type="synonym">Graphiocladiella clavigera</name>
    <dbReference type="NCBI Taxonomy" id="655863"/>
    <lineage>
        <taxon>Eukaryota</taxon>
        <taxon>Fungi</taxon>
        <taxon>Dikarya</taxon>
        <taxon>Ascomycota</taxon>
        <taxon>Pezizomycotina</taxon>
        <taxon>Sordariomycetes</taxon>
        <taxon>Sordariomycetidae</taxon>
        <taxon>Ophiostomatales</taxon>
        <taxon>Ophiostomataceae</taxon>
        <taxon>Leptographium</taxon>
    </lineage>
</organism>
<evidence type="ECO:0000256" key="1">
    <source>
        <dbReference type="SAM" id="MobiDB-lite"/>
    </source>
</evidence>
<name>F0XF45_GROCL</name>
<dbReference type="EMBL" id="GL629765">
    <property type="protein sequence ID" value="EFX03492.1"/>
    <property type="molecule type" value="Genomic_DNA"/>
</dbReference>
<feature type="compositionally biased region" description="Basic and acidic residues" evidence="1">
    <location>
        <begin position="70"/>
        <end position="83"/>
    </location>
</feature>